<evidence type="ECO:0000256" key="2">
    <source>
        <dbReference type="SAM" id="SignalP"/>
    </source>
</evidence>
<keyword evidence="2" id="KW-0732">Signal</keyword>
<dbReference type="SUPFAM" id="SSF81901">
    <property type="entry name" value="HCP-like"/>
    <property type="match status" value="1"/>
</dbReference>
<name>A0ABX0UTV1_9HYPH</name>
<feature type="region of interest" description="Disordered" evidence="1">
    <location>
        <begin position="53"/>
        <end position="83"/>
    </location>
</feature>
<comment type="caution">
    <text evidence="3">The sequence shown here is derived from an EMBL/GenBank/DDBJ whole genome shotgun (WGS) entry which is preliminary data.</text>
</comment>
<dbReference type="InterPro" id="IPR050767">
    <property type="entry name" value="Sel1_AlgK"/>
</dbReference>
<dbReference type="Gene3D" id="1.25.40.10">
    <property type="entry name" value="Tetratricopeptide repeat domain"/>
    <property type="match status" value="2"/>
</dbReference>
<gene>
    <name evidence="3" type="ORF">FHS82_000202</name>
</gene>
<evidence type="ECO:0000313" key="3">
    <source>
        <dbReference type="EMBL" id="NIJ56389.1"/>
    </source>
</evidence>
<dbReference type="SMART" id="SM00671">
    <property type="entry name" value="SEL1"/>
    <property type="match status" value="5"/>
</dbReference>
<evidence type="ECO:0000313" key="4">
    <source>
        <dbReference type="Proteomes" id="UP001429580"/>
    </source>
</evidence>
<evidence type="ECO:0000256" key="1">
    <source>
        <dbReference type="SAM" id="MobiDB-lite"/>
    </source>
</evidence>
<dbReference type="InterPro" id="IPR011990">
    <property type="entry name" value="TPR-like_helical_dom_sf"/>
</dbReference>
<feature type="compositionally biased region" description="Low complexity" evidence="1">
    <location>
        <begin position="66"/>
        <end position="80"/>
    </location>
</feature>
<dbReference type="RefSeq" id="WP_166947817.1">
    <property type="nucleotide sequence ID" value="NZ_JAASQI010000001.1"/>
</dbReference>
<evidence type="ECO:0008006" key="5">
    <source>
        <dbReference type="Google" id="ProtNLM"/>
    </source>
</evidence>
<organism evidence="3 4">
    <name type="scientific">Pseudochelatococcus lubricantis</name>
    <dbReference type="NCBI Taxonomy" id="1538102"/>
    <lineage>
        <taxon>Bacteria</taxon>
        <taxon>Pseudomonadati</taxon>
        <taxon>Pseudomonadota</taxon>
        <taxon>Alphaproteobacteria</taxon>
        <taxon>Hyphomicrobiales</taxon>
        <taxon>Chelatococcaceae</taxon>
        <taxon>Pseudochelatococcus</taxon>
    </lineage>
</organism>
<dbReference type="PANTHER" id="PTHR11102:SF160">
    <property type="entry name" value="ERAD-ASSOCIATED E3 UBIQUITIN-PROTEIN LIGASE COMPONENT HRD3"/>
    <property type="match status" value="1"/>
</dbReference>
<dbReference type="PANTHER" id="PTHR11102">
    <property type="entry name" value="SEL-1-LIKE PROTEIN"/>
    <property type="match status" value="1"/>
</dbReference>
<feature type="signal peptide" evidence="2">
    <location>
        <begin position="1"/>
        <end position="37"/>
    </location>
</feature>
<feature type="chain" id="PRO_5046364282" description="Sel1 repeat family protein" evidence="2">
    <location>
        <begin position="38"/>
        <end position="391"/>
    </location>
</feature>
<protein>
    <recommendedName>
        <fullName evidence="5">Sel1 repeat family protein</fullName>
    </recommendedName>
</protein>
<proteinExistence type="predicted"/>
<sequence length="391" mass="40592">MTRELPDGPSSVLPRAGVRQAAVAVAASLLLGLPAAAQDGKDKAPAIPFTGDFGLPGASGPRNALPRTQPAPTGAPPGARFLPSPVMPSDSGADDIPTLPDFTADYAFADYQRGFYKSAFEGASLRAARNPRDGAAMTLLGEIYAQGLGVAKDLTQATAWYRRADAAGDRNGTFALAMLAVAESADGAAAGAEEKRKAAVALLEKAAAAGHPLAAYNLALSLLAARRADDVSRAVSLLEKAAAAEVPDAQYALAVMLREGQGVGRDAARAAQWMARAAANGNIAAQVELAIMLFNGNGVEVNEERAARLFAVAAARGNAIAQNRLARILVAGRGLPKDLVQAAAWHLMASAQGRTDTWLDTALKNLTPEERKRAELLARERTDDINFGLAP</sequence>
<dbReference type="Pfam" id="PF08238">
    <property type="entry name" value="Sel1"/>
    <property type="match status" value="6"/>
</dbReference>
<dbReference type="InterPro" id="IPR006597">
    <property type="entry name" value="Sel1-like"/>
</dbReference>
<keyword evidence="4" id="KW-1185">Reference proteome</keyword>
<reference evidence="3 4" key="1">
    <citation type="submission" date="2020-03" db="EMBL/GenBank/DDBJ databases">
        <title>Genomic Encyclopedia of Type Strains, Phase IV (KMG-IV): sequencing the most valuable type-strain genomes for metagenomic binning, comparative biology and taxonomic classification.</title>
        <authorList>
            <person name="Goeker M."/>
        </authorList>
    </citation>
    <scope>NUCLEOTIDE SEQUENCE [LARGE SCALE GENOMIC DNA]</scope>
    <source>
        <strain evidence="3 4">DSM 103870</strain>
    </source>
</reference>
<dbReference type="Proteomes" id="UP001429580">
    <property type="component" value="Unassembled WGS sequence"/>
</dbReference>
<accession>A0ABX0UTV1</accession>
<dbReference type="EMBL" id="JAASQI010000001">
    <property type="protein sequence ID" value="NIJ56389.1"/>
    <property type="molecule type" value="Genomic_DNA"/>
</dbReference>